<dbReference type="EMBL" id="FQYP01000003">
    <property type="protein sequence ID" value="SHI81049.1"/>
    <property type="molecule type" value="Genomic_DNA"/>
</dbReference>
<proteinExistence type="predicted"/>
<dbReference type="AlphaFoldDB" id="A0A1M6E6P9"/>
<dbReference type="Gene3D" id="3.40.50.1110">
    <property type="entry name" value="SGNH hydrolase"/>
    <property type="match status" value="1"/>
</dbReference>
<organism evidence="1 2">
    <name type="scientific">Aquimarina spongiae</name>
    <dbReference type="NCBI Taxonomy" id="570521"/>
    <lineage>
        <taxon>Bacteria</taxon>
        <taxon>Pseudomonadati</taxon>
        <taxon>Bacteroidota</taxon>
        <taxon>Flavobacteriia</taxon>
        <taxon>Flavobacteriales</taxon>
        <taxon>Flavobacteriaceae</taxon>
        <taxon>Aquimarina</taxon>
    </lineage>
</organism>
<accession>A0A1M6E6P9</accession>
<protein>
    <submittedName>
        <fullName evidence="1">GDSL-like Lipase/Acylhydrolase</fullName>
    </submittedName>
</protein>
<sequence length="521" mass="53399">MIKNIKYLAILAVGLVACEPEFDNPIDESGVFTSGEANFSNFVALGNSLTAGFADGALYITGQENSFPNILSQQFALAGGGEFTQPLMADNAGGFSNDPVRFPTRFVLAFDAQGNPGPARFTGAAPTTDFTNNLGSSFNNMGVPGAKSYHLAAPGYGNAAGVAAGLANPYYARFASSATSTVIGDAVAQSPTFFSLWIGNNDILSYATSGGVGEDHNVTGNLDPSTYGSNDITNNNVFASVYNDLLAALTSNGAGGVVLNLPDVTSLPFFTTVPNNALVLDATQAASLTGFFQAVVGIVTAQIAGTGAPLAQAQAIASQYAITFNAGPNRFLIKTEVTPTNPLGFRQMTEEELLVLTIDQAALAQGYGSVVLTPEVLQVLGILQAGGMPTAEQGALVIAAISAIDDQDALDSDELTAIETARTSFNATIAGLAAANGIAFYDVASDLSQAANGGIPFNGGIITSDFVTGGGFSLDGVHPTPRAHALVTNGILDAIQETYGAQLPRVDPGDFGTVTLSNEVN</sequence>
<dbReference type="PROSITE" id="PS51257">
    <property type="entry name" value="PROKAR_LIPOPROTEIN"/>
    <property type="match status" value="1"/>
</dbReference>
<keyword evidence="2" id="KW-1185">Reference proteome</keyword>
<reference evidence="2" key="1">
    <citation type="submission" date="2016-11" db="EMBL/GenBank/DDBJ databases">
        <authorList>
            <person name="Varghese N."/>
            <person name="Submissions S."/>
        </authorList>
    </citation>
    <scope>NUCLEOTIDE SEQUENCE [LARGE SCALE GENOMIC DNA]</scope>
    <source>
        <strain evidence="2">DSM 22623</strain>
    </source>
</reference>
<keyword evidence="1" id="KW-0378">Hydrolase</keyword>
<evidence type="ECO:0000313" key="2">
    <source>
        <dbReference type="Proteomes" id="UP000184432"/>
    </source>
</evidence>
<name>A0A1M6E6P9_9FLAO</name>
<dbReference type="STRING" id="570521.SAMN04488508_103245"/>
<dbReference type="Proteomes" id="UP000184432">
    <property type="component" value="Unassembled WGS sequence"/>
</dbReference>
<dbReference type="GO" id="GO:0016788">
    <property type="term" value="F:hydrolase activity, acting on ester bonds"/>
    <property type="evidence" value="ECO:0007669"/>
    <property type="project" value="UniProtKB-ARBA"/>
</dbReference>
<dbReference type="SUPFAM" id="SSF52266">
    <property type="entry name" value="SGNH hydrolase"/>
    <property type="match status" value="2"/>
</dbReference>
<evidence type="ECO:0000313" key="1">
    <source>
        <dbReference type="EMBL" id="SHI81049.1"/>
    </source>
</evidence>
<dbReference type="InterPro" id="IPR036514">
    <property type="entry name" value="SGNH_hydro_sf"/>
</dbReference>
<gene>
    <name evidence="1" type="ORF">SAMN04488508_103245</name>
</gene>